<reference evidence="2 4" key="2">
    <citation type="journal article" date="2018" name="Syst. Appl. Microbiol.">
        <title>Characterization and high-quality draft genome sequence of Herbivorax saccincola A7, an anaerobic, alkaliphilic, thermophilic, cellulolytic, and xylanolytic bacterium.</title>
        <authorList>
            <person name="Aikawa S."/>
            <person name="Baramee S."/>
            <person name="Sermsathanaswadi J."/>
            <person name="Thianheng P."/>
            <person name="Tachaapaikoon C."/>
            <person name="Shikata A."/>
            <person name="Waeonukul R."/>
            <person name="Pason P."/>
            <person name="Ratanakhanokchai K."/>
            <person name="Kosugi A."/>
        </authorList>
    </citation>
    <scope>NUCLEOTIDE SEQUENCE [LARGE SCALE GENOMIC DNA]</scope>
    <source>
        <strain evidence="2 4">A7</strain>
    </source>
</reference>
<dbReference type="KEGG" id="hsc:HVS_06960"/>
<dbReference type="AlphaFoldDB" id="A0A2K9E1N2"/>
<gene>
    <name evidence="2" type="ORF">B9R14_11155</name>
    <name evidence="1" type="ORF">HVS_06960</name>
</gene>
<name>A0A2K9E1N2_9FIRM</name>
<dbReference type="EMBL" id="CP025197">
    <property type="protein sequence ID" value="AUG57309.1"/>
    <property type="molecule type" value="Genomic_DNA"/>
</dbReference>
<dbReference type="Proteomes" id="UP000239720">
    <property type="component" value="Unassembled WGS sequence"/>
</dbReference>
<evidence type="ECO:0000313" key="3">
    <source>
        <dbReference type="Proteomes" id="UP000233534"/>
    </source>
</evidence>
<evidence type="ECO:0000313" key="2">
    <source>
        <dbReference type="EMBL" id="PQQ67251.1"/>
    </source>
</evidence>
<protein>
    <submittedName>
        <fullName evidence="1">Uncharacterized protein</fullName>
    </submittedName>
</protein>
<sequence>MSKTAERFPEVGIDGGIDCAGGFVDGCTYSCNLYGFERITLATENIAQTIKQILEKLEIKPMRRAGRYGWNLKECSTIRYII</sequence>
<accession>A0A2K9E1N2</accession>
<reference evidence="1 3" key="1">
    <citation type="submission" date="2017-12" db="EMBL/GenBank/DDBJ databases">
        <title>Complete genome sequence of Herbivorax saccincola GGR1, a novel Cellulosome-producing hydrolytic bacterium in a thermophilic biogas plant, established by Illumina and Nanopore MinION sequencing.</title>
        <authorList>
            <person name="Pechtl A."/>
            <person name="Ruckert C."/>
            <person name="Koeck D.E."/>
            <person name="Maus I."/>
            <person name="Winkler A."/>
            <person name="Kalinowski J."/>
            <person name="Puhler A."/>
            <person name="Schwarz W.W."/>
            <person name="Zverlov V.V."/>
            <person name="Schluter A."/>
            <person name="Liebl W."/>
        </authorList>
    </citation>
    <scope>NUCLEOTIDE SEQUENCE [LARGE SCALE GENOMIC DNA]</scope>
    <source>
        <strain evidence="1">GGR1</strain>
        <strain evidence="3">SR1</strain>
    </source>
</reference>
<organism evidence="1 3">
    <name type="scientific">Acetivibrio saccincola</name>
    <dbReference type="NCBI Taxonomy" id="1677857"/>
    <lineage>
        <taxon>Bacteria</taxon>
        <taxon>Bacillati</taxon>
        <taxon>Bacillota</taxon>
        <taxon>Clostridia</taxon>
        <taxon>Eubacteriales</taxon>
        <taxon>Oscillospiraceae</taxon>
        <taxon>Acetivibrio</taxon>
    </lineage>
</organism>
<evidence type="ECO:0000313" key="1">
    <source>
        <dbReference type="EMBL" id="AUG57309.1"/>
    </source>
</evidence>
<proteinExistence type="predicted"/>
<evidence type="ECO:0000313" key="4">
    <source>
        <dbReference type="Proteomes" id="UP000239720"/>
    </source>
</evidence>
<dbReference type="Proteomes" id="UP000233534">
    <property type="component" value="Chromosome"/>
</dbReference>
<dbReference type="OrthoDB" id="2426241at2"/>
<keyword evidence="3" id="KW-1185">Reference proteome</keyword>
<dbReference type="RefSeq" id="WP_101300540.1">
    <property type="nucleotide sequence ID" value="NZ_CP025197.1"/>
</dbReference>
<dbReference type="EMBL" id="NEMB01000003">
    <property type="protein sequence ID" value="PQQ67251.1"/>
    <property type="molecule type" value="Genomic_DNA"/>
</dbReference>